<dbReference type="OrthoDB" id="417891at2759"/>
<dbReference type="PANTHER" id="PTHR42898">
    <property type="entry name" value="TROPINONE REDUCTASE"/>
    <property type="match status" value="1"/>
</dbReference>
<dbReference type="NCBIfam" id="NF006693">
    <property type="entry name" value="PRK09242.1"/>
    <property type="match status" value="1"/>
</dbReference>
<dbReference type="PRINTS" id="PR00081">
    <property type="entry name" value="GDHRDH"/>
</dbReference>
<protein>
    <recommendedName>
        <fullName evidence="4">Tropinone reductase</fullName>
    </recommendedName>
</protein>
<gene>
    <name evidence="2" type="ORF">JKP88DRAFT_351241</name>
</gene>
<dbReference type="SUPFAM" id="SSF51735">
    <property type="entry name" value="NAD(P)-binding Rossmann-fold domains"/>
    <property type="match status" value="1"/>
</dbReference>
<dbReference type="PRINTS" id="PR00080">
    <property type="entry name" value="SDRFAMILY"/>
</dbReference>
<sequence length="260" mass="27725">MKSRWRLDGQKALVTGGTKGIGNAIVVELAHLGAEVYTCARSDADLQQCLAEWRAQGLKVHGSVADVSSAEDRAALLQKVGEAFGGSLDILVNNVGTSIRRATVDYTSEEAEHVLRVNFHSCFAMMQLCHPLLKEAQGGGSVVNIGSVAGVTSIKSGTPYAASKAAMHKVTQNCACEWAGDGIRVNCVAPWYTNTPLASPVFEDKIKYAEILSRTPMKRIAEAEEVSALVAFLCMRGASYITGQVVCVDGGFTQNGWITN</sequence>
<dbReference type="Proteomes" id="UP000664859">
    <property type="component" value="Unassembled WGS sequence"/>
</dbReference>
<dbReference type="AlphaFoldDB" id="A0A835YM08"/>
<organism evidence="2 3">
    <name type="scientific">Tribonema minus</name>
    <dbReference type="NCBI Taxonomy" id="303371"/>
    <lineage>
        <taxon>Eukaryota</taxon>
        <taxon>Sar</taxon>
        <taxon>Stramenopiles</taxon>
        <taxon>Ochrophyta</taxon>
        <taxon>PX clade</taxon>
        <taxon>Xanthophyceae</taxon>
        <taxon>Tribonematales</taxon>
        <taxon>Tribonemataceae</taxon>
        <taxon>Tribonema</taxon>
    </lineage>
</organism>
<evidence type="ECO:0000256" key="1">
    <source>
        <dbReference type="ARBA" id="ARBA00023002"/>
    </source>
</evidence>
<keyword evidence="3" id="KW-1185">Reference proteome</keyword>
<accession>A0A835YM08</accession>
<proteinExistence type="predicted"/>
<reference evidence="2" key="1">
    <citation type="submission" date="2021-02" db="EMBL/GenBank/DDBJ databases">
        <title>First Annotated Genome of the Yellow-green Alga Tribonema minus.</title>
        <authorList>
            <person name="Mahan K.M."/>
        </authorList>
    </citation>
    <scope>NUCLEOTIDE SEQUENCE</scope>
    <source>
        <strain evidence="2">UTEX B ZZ1240</strain>
    </source>
</reference>
<dbReference type="PANTHER" id="PTHR42898:SF6">
    <property type="entry name" value="NADP-DEPENDENT MANNITOL DEHYDROGENASE"/>
    <property type="match status" value="1"/>
</dbReference>
<dbReference type="GO" id="GO:0016491">
    <property type="term" value="F:oxidoreductase activity"/>
    <property type="evidence" value="ECO:0007669"/>
    <property type="project" value="UniProtKB-KW"/>
</dbReference>
<dbReference type="FunFam" id="3.40.50.720:FF:000084">
    <property type="entry name" value="Short-chain dehydrogenase reductase"/>
    <property type="match status" value="1"/>
</dbReference>
<dbReference type="InterPro" id="IPR036291">
    <property type="entry name" value="NAD(P)-bd_dom_sf"/>
</dbReference>
<dbReference type="Pfam" id="PF13561">
    <property type="entry name" value="adh_short_C2"/>
    <property type="match status" value="1"/>
</dbReference>
<name>A0A835YM08_9STRA</name>
<dbReference type="InterPro" id="IPR045000">
    <property type="entry name" value="TR"/>
</dbReference>
<dbReference type="Gene3D" id="3.40.50.720">
    <property type="entry name" value="NAD(P)-binding Rossmann-like Domain"/>
    <property type="match status" value="1"/>
</dbReference>
<comment type="caution">
    <text evidence="2">The sequence shown here is derived from an EMBL/GenBank/DDBJ whole genome shotgun (WGS) entry which is preliminary data.</text>
</comment>
<keyword evidence="1" id="KW-0560">Oxidoreductase</keyword>
<evidence type="ECO:0008006" key="4">
    <source>
        <dbReference type="Google" id="ProtNLM"/>
    </source>
</evidence>
<dbReference type="InterPro" id="IPR002347">
    <property type="entry name" value="SDR_fam"/>
</dbReference>
<evidence type="ECO:0000313" key="2">
    <source>
        <dbReference type="EMBL" id="KAG5176060.1"/>
    </source>
</evidence>
<dbReference type="EMBL" id="JAFCMP010000541">
    <property type="protein sequence ID" value="KAG5176060.1"/>
    <property type="molecule type" value="Genomic_DNA"/>
</dbReference>
<evidence type="ECO:0000313" key="3">
    <source>
        <dbReference type="Proteomes" id="UP000664859"/>
    </source>
</evidence>